<dbReference type="AlphaFoldDB" id="A0A9P6X7N1"/>
<sequence length="127" mass="12873">MHSIARFVQTTQSGDGVTEGATNGATEGATNGETEGATNGATEGATNGETEGATEGAAGKADKGAIDEEAMGNEVGGAAEEEVKEGEARRKFIALWAYMTTEPSTCCDGSTVQSTLVIGSRLPAWLL</sequence>
<feature type="region of interest" description="Disordered" evidence="1">
    <location>
        <begin position="1"/>
        <end position="86"/>
    </location>
</feature>
<dbReference type="EMBL" id="JAANQT010000995">
    <property type="protein sequence ID" value="KAG1307162.1"/>
    <property type="molecule type" value="Genomic_DNA"/>
</dbReference>
<evidence type="ECO:0000313" key="3">
    <source>
        <dbReference type="Proteomes" id="UP000716291"/>
    </source>
</evidence>
<evidence type="ECO:0000256" key="1">
    <source>
        <dbReference type="SAM" id="MobiDB-lite"/>
    </source>
</evidence>
<feature type="compositionally biased region" description="Low complexity" evidence="1">
    <location>
        <begin position="18"/>
        <end position="59"/>
    </location>
</feature>
<comment type="caution">
    <text evidence="2">The sequence shown here is derived from an EMBL/GenBank/DDBJ whole genome shotgun (WGS) entry which is preliminary data.</text>
</comment>
<reference evidence="2" key="1">
    <citation type="journal article" date="2020" name="Microb. Genom.">
        <title>Genetic diversity of clinical and environmental Mucorales isolates obtained from an investigation of mucormycosis cases among solid organ transplant recipients.</title>
        <authorList>
            <person name="Nguyen M.H."/>
            <person name="Kaul D."/>
            <person name="Muto C."/>
            <person name="Cheng S.J."/>
            <person name="Richter R.A."/>
            <person name="Bruno V.M."/>
            <person name="Liu G."/>
            <person name="Beyhan S."/>
            <person name="Sundermann A.J."/>
            <person name="Mounaud S."/>
            <person name="Pasculle A.W."/>
            <person name="Nierman W.C."/>
            <person name="Driscoll E."/>
            <person name="Cumbie R."/>
            <person name="Clancy C.J."/>
            <person name="Dupont C.L."/>
        </authorList>
    </citation>
    <scope>NUCLEOTIDE SEQUENCE</scope>
    <source>
        <strain evidence="2">GL11</strain>
    </source>
</reference>
<dbReference type="Proteomes" id="UP000716291">
    <property type="component" value="Unassembled WGS sequence"/>
</dbReference>
<keyword evidence="3" id="KW-1185">Reference proteome</keyword>
<name>A0A9P6X7N1_RHIOR</name>
<organism evidence="2 3">
    <name type="scientific">Rhizopus oryzae</name>
    <name type="common">Mucormycosis agent</name>
    <name type="synonym">Rhizopus arrhizus var. delemar</name>
    <dbReference type="NCBI Taxonomy" id="64495"/>
    <lineage>
        <taxon>Eukaryota</taxon>
        <taxon>Fungi</taxon>
        <taxon>Fungi incertae sedis</taxon>
        <taxon>Mucoromycota</taxon>
        <taxon>Mucoromycotina</taxon>
        <taxon>Mucoromycetes</taxon>
        <taxon>Mucorales</taxon>
        <taxon>Mucorineae</taxon>
        <taxon>Rhizopodaceae</taxon>
        <taxon>Rhizopus</taxon>
    </lineage>
</organism>
<protein>
    <submittedName>
        <fullName evidence="2">Uncharacterized protein</fullName>
    </submittedName>
</protein>
<gene>
    <name evidence="2" type="ORF">G6F64_007033</name>
</gene>
<evidence type="ECO:0000313" key="2">
    <source>
        <dbReference type="EMBL" id="KAG1307162.1"/>
    </source>
</evidence>
<proteinExistence type="predicted"/>
<accession>A0A9P6X7N1</accession>